<dbReference type="InterPro" id="IPR029069">
    <property type="entry name" value="HotDog_dom_sf"/>
</dbReference>
<organism evidence="1 2">
    <name type="scientific">Roseibium sediminicola</name>
    <dbReference type="NCBI Taxonomy" id="2933272"/>
    <lineage>
        <taxon>Bacteria</taxon>
        <taxon>Pseudomonadati</taxon>
        <taxon>Pseudomonadota</taxon>
        <taxon>Alphaproteobacteria</taxon>
        <taxon>Hyphomicrobiales</taxon>
        <taxon>Stappiaceae</taxon>
        <taxon>Roseibium</taxon>
    </lineage>
</organism>
<dbReference type="RefSeq" id="WP_248152305.1">
    <property type="nucleotide sequence ID" value="NZ_JALNMJ010000003.1"/>
</dbReference>
<comment type="caution">
    <text evidence="1">The sequence shown here is derived from an EMBL/GenBank/DDBJ whole genome shotgun (WGS) entry which is preliminary data.</text>
</comment>
<dbReference type="Proteomes" id="UP001431221">
    <property type="component" value="Unassembled WGS sequence"/>
</dbReference>
<reference evidence="1" key="1">
    <citation type="submission" date="2022-04" db="EMBL/GenBank/DDBJ databases">
        <title>Roseibium sp. CAU 1639 isolated from mud.</title>
        <authorList>
            <person name="Kim W."/>
        </authorList>
    </citation>
    <scope>NUCLEOTIDE SEQUENCE</scope>
    <source>
        <strain evidence="1">CAU 1639</strain>
    </source>
</reference>
<dbReference type="Gene3D" id="3.10.129.10">
    <property type="entry name" value="Hotdog Thioesterase"/>
    <property type="match status" value="1"/>
</dbReference>
<evidence type="ECO:0000313" key="1">
    <source>
        <dbReference type="EMBL" id="MCK7611784.1"/>
    </source>
</evidence>
<name>A0ABT0GQR3_9HYPH</name>
<evidence type="ECO:0000313" key="2">
    <source>
        <dbReference type="Proteomes" id="UP001431221"/>
    </source>
</evidence>
<proteinExistence type="predicted"/>
<gene>
    <name evidence="1" type="ORF">M0H32_06410</name>
</gene>
<dbReference type="EMBL" id="JALNMJ010000003">
    <property type="protein sequence ID" value="MCK7611784.1"/>
    <property type="molecule type" value="Genomic_DNA"/>
</dbReference>
<protein>
    <submittedName>
        <fullName evidence="1">Acyl-CoA thioesterase</fullName>
    </submittedName>
</protein>
<dbReference type="SUPFAM" id="SSF54637">
    <property type="entry name" value="Thioesterase/thiol ester dehydrase-isomerase"/>
    <property type="match status" value="1"/>
</dbReference>
<sequence>MFRYHQPVSFKHCDPAGIVFYPRYFEMINDCIETFFSAVAEWSFVEIHKDGAVPTAEIRTRFVKPSRLGDHLVLSLAVTHTGRTSLGLTIDCACGEETRFETEQTLVNIDAAGKPTPWPDEVKEKLQQFKERLDP</sequence>
<dbReference type="Pfam" id="PF13279">
    <property type="entry name" value="4HBT_2"/>
    <property type="match status" value="1"/>
</dbReference>
<accession>A0ABT0GQR3</accession>
<keyword evidence="2" id="KW-1185">Reference proteome</keyword>
<dbReference type="CDD" id="cd00586">
    <property type="entry name" value="4HBT"/>
    <property type="match status" value="1"/>
</dbReference>